<proteinExistence type="predicted"/>
<dbReference type="PROSITE" id="PS52050">
    <property type="entry name" value="WYL"/>
    <property type="match status" value="1"/>
</dbReference>
<dbReference type="RefSeq" id="WP_226750730.1">
    <property type="nucleotide sequence ID" value="NZ_JAEINI020000004.1"/>
</dbReference>
<dbReference type="EMBL" id="JAEINI020000004">
    <property type="protein sequence ID" value="MCB5226632.1"/>
    <property type="molecule type" value="Genomic_DNA"/>
</dbReference>
<gene>
    <name evidence="3" type="ORF">JAO78_007355</name>
</gene>
<feature type="domain" description="WYL" evidence="1">
    <location>
        <begin position="158"/>
        <end position="222"/>
    </location>
</feature>
<dbReference type="Pfam" id="PF13280">
    <property type="entry name" value="WYL"/>
    <property type="match status" value="1"/>
</dbReference>
<organism evidence="3 4">
    <name type="scientific">Alishewanella maricola</name>
    <dbReference type="NCBI Taxonomy" id="2795740"/>
    <lineage>
        <taxon>Bacteria</taxon>
        <taxon>Pseudomonadati</taxon>
        <taxon>Pseudomonadota</taxon>
        <taxon>Gammaproteobacteria</taxon>
        <taxon>Alteromonadales</taxon>
        <taxon>Alteromonadaceae</taxon>
        <taxon>Alishewanella</taxon>
    </lineage>
</organism>
<dbReference type="Proteomes" id="UP000633814">
    <property type="component" value="Unassembled WGS sequence"/>
</dbReference>
<protein>
    <submittedName>
        <fullName evidence="3">WYL domain-containing protein</fullName>
    </submittedName>
</protein>
<dbReference type="InterPro" id="IPR057727">
    <property type="entry name" value="WCX_dom"/>
</dbReference>
<reference evidence="3 4" key="1">
    <citation type="submission" date="2021-10" db="EMBL/GenBank/DDBJ databases">
        <title>Alishewanella koreense sp. nov. isolated from seawater of southwestern coast in South Korea and the proposal for the reclassification of Rheinheimera perlucida and Rheinheimera tuosuensis as Arsukibacterium perlucida and Arsukibacterium tuosuensis.</title>
        <authorList>
            <person name="Kim K.H."/>
            <person name="Ruan W."/>
            <person name="Kim K.R."/>
            <person name="Baek J.H."/>
            <person name="Jeon C.O."/>
        </authorList>
    </citation>
    <scope>NUCLEOTIDE SEQUENCE [LARGE SCALE GENOMIC DNA]</scope>
    <source>
        <strain evidence="3 4">16-MA</strain>
    </source>
</reference>
<accession>A0ABS8C2S8</accession>
<dbReference type="PANTHER" id="PTHR34580:SF1">
    <property type="entry name" value="PROTEIN PAFC"/>
    <property type="match status" value="1"/>
</dbReference>
<evidence type="ECO:0000313" key="4">
    <source>
        <dbReference type="Proteomes" id="UP000633814"/>
    </source>
</evidence>
<sequence length="345" mass="38271">MSSAKSHVTLSRQWELLNLLPTRGEGKTAAKLKTLLDDQGFKVTKRTVERDLNDLSMVFPIVSDDSKTAHLWRWMENKDIQLPGISVADAMILQLVEGTLKSILPQVMLHSLNSRFSQAKSKLQALEESNSISRLADKIAVVSPALPMIPPATSQALYEAVQQALSQNKQLQATYTALYDQQRKQYVLNPLGLVQRGHITYLVATVGDYEDVRLFALHRFIELGLTDNSLQSPPGFTLSAYLQSGALQFANGKQITLQARVSPYLSQLLQEAPIAEDMTLTATVDDWQQLSATVHDGWQLQWWILSHSSSIEVLAPASLRQSIVSSLQKSYALYPELATAKSPSV</sequence>
<dbReference type="PANTHER" id="PTHR34580">
    <property type="match status" value="1"/>
</dbReference>
<name>A0ABS8C2S8_9ALTE</name>
<keyword evidence="4" id="KW-1185">Reference proteome</keyword>
<feature type="domain" description="WCX" evidence="2">
    <location>
        <begin position="255"/>
        <end position="329"/>
    </location>
</feature>
<evidence type="ECO:0000259" key="2">
    <source>
        <dbReference type="Pfam" id="PF25583"/>
    </source>
</evidence>
<comment type="caution">
    <text evidence="3">The sequence shown here is derived from an EMBL/GenBank/DDBJ whole genome shotgun (WGS) entry which is preliminary data.</text>
</comment>
<evidence type="ECO:0000313" key="3">
    <source>
        <dbReference type="EMBL" id="MCB5226632.1"/>
    </source>
</evidence>
<dbReference type="InterPro" id="IPR026881">
    <property type="entry name" value="WYL_dom"/>
</dbReference>
<dbReference type="Pfam" id="PF25583">
    <property type="entry name" value="WCX"/>
    <property type="match status" value="1"/>
</dbReference>
<evidence type="ECO:0000259" key="1">
    <source>
        <dbReference type="Pfam" id="PF13280"/>
    </source>
</evidence>
<dbReference type="InterPro" id="IPR051534">
    <property type="entry name" value="CBASS_pafABC_assoc_protein"/>
</dbReference>